<organism evidence="1">
    <name type="scientific">marine sediment metagenome</name>
    <dbReference type="NCBI Taxonomy" id="412755"/>
    <lineage>
        <taxon>unclassified sequences</taxon>
        <taxon>metagenomes</taxon>
        <taxon>ecological metagenomes</taxon>
    </lineage>
</organism>
<dbReference type="AlphaFoldDB" id="A0A0F9H2Y8"/>
<reference evidence="1" key="1">
    <citation type="journal article" date="2015" name="Nature">
        <title>Complex archaea that bridge the gap between prokaryotes and eukaryotes.</title>
        <authorList>
            <person name="Spang A."/>
            <person name="Saw J.H."/>
            <person name="Jorgensen S.L."/>
            <person name="Zaremba-Niedzwiedzka K."/>
            <person name="Martijn J."/>
            <person name="Lind A.E."/>
            <person name="van Eijk R."/>
            <person name="Schleper C."/>
            <person name="Guy L."/>
            <person name="Ettema T.J."/>
        </authorList>
    </citation>
    <scope>NUCLEOTIDE SEQUENCE</scope>
</reference>
<dbReference type="EMBL" id="LAZR01024189">
    <property type="protein sequence ID" value="KKL75990.1"/>
    <property type="molecule type" value="Genomic_DNA"/>
</dbReference>
<name>A0A0F9H2Y8_9ZZZZ</name>
<comment type="caution">
    <text evidence="1">The sequence shown here is derived from an EMBL/GenBank/DDBJ whole genome shotgun (WGS) entry which is preliminary data.</text>
</comment>
<evidence type="ECO:0000313" key="1">
    <source>
        <dbReference type="EMBL" id="KKL75990.1"/>
    </source>
</evidence>
<accession>A0A0F9H2Y8</accession>
<sequence length="73" mass="8498">MISPSSHTLIFMWYLWALDKEAQRVLRPMMEVMIDPDCDIEDRYDAYMFLDVNMTHLAKLEDISAGLNTRDGG</sequence>
<proteinExistence type="predicted"/>
<gene>
    <name evidence="1" type="ORF">LCGC14_2049320</name>
</gene>
<protein>
    <submittedName>
        <fullName evidence="1">Uncharacterized protein</fullName>
    </submittedName>
</protein>